<accession>A0A645JJX2</accession>
<dbReference type="SUPFAM" id="SSF53335">
    <property type="entry name" value="S-adenosyl-L-methionine-dependent methyltransferases"/>
    <property type="match status" value="1"/>
</dbReference>
<evidence type="ECO:0000313" key="1">
    <source>
        <dbReference type="EMBL" id="MPN63968.1"/>
    </source>
</evidence>
<protein>
    <submittedName>
        <fullName evidence="1">Uncharacterized protein</fullName>
    </submittedName>
</protein>
<proteinExistence type="predicted"/>
<comment type="caution">
    <text evidence="1">The sequence shown here is derived from an EMBL/GenBank/DDBJ whole genome shotgun (WGS) entry which is preliminary data.</text>
</comment>
<dbReference type="InterPro" id="IPR029063">
    <property type="entry name" value="SAM-dependent_MTases_sf"/>
</dbReference>
<reference evidence="1" key="1">
    <citation type="submission" date="2019-08" db="EMBL/GenBank/DDBJ databases">
        <authorList>
            <person name="Kucharzyk K."/>
            <person name="Murdoch R.W."/>
            <person name="Higgins S."/>
            <person name="Loffler F."/>
        </authorList>
    </citation>
    <scope>NUCLEOTIDE SEQUENCE</scope>
</reference>
<sequence length="109" mass="12731">MNQLEKELLPYWRNMLKPQGLFRVIFPDFDAMLQDYLNEAMTFEQLALVTMGGQDYALDYHYSLFTVERVTHMLQLAGFHNIVVVERGRKNDICRESEIIATKEGGVEK</sequence>
<gene>
    <name evidence="1" type="ORF">SDC9_211737</name>
</gene>
<dbReference type="AlphaFoldDB" id="A0A645JJX2"/>
<name>A0A645JJX2_9ZZZZ</name>
<dbReference type="EMBL" id="VSSQ01144206">
    <property type="protein sequence ID" value="MPN63968.1"/>
    <property type="molecule type" value="Genomic_DNA"/>
</dbReference>
<organism evidence="1">
    <name type="scientific">bioreactor metagenome</name>
    <dbReference type="NCBI Taxonomy" id="1076179"/>
    <lineage>
        <taxon>unclassified sequences</taxon>
        <taxon>metagenomes</taxon>
        <taxon>ecological metagenomes</taxon>
    </lineage>
</organism>
<dbReference type="Gene3D" id="3.40.50.150">
    <property type="entry name" value="Vaccinia Virus protein VP39"/>
    <property type="match status" value="1"/>
</dbReference>